<comment type="caution">
    <text evidence="7">The sequence shown here is derived from an EMBL/GenBank/DDBJ whole genome shotgun (WGS) entry which is preliminary data.</text>
</comment>
<dbReference type="SMART" id="SM00184">
    <property type="entry name" value="RING"/>
    <property type="match status" value="1"/>
</dbReference>
<proteinExistence type="predicted"/>
<dbReference type="Proteomes" id="UP001054902">
    <property type="component" value="Unassembled WGS sequence"/>
</dbReference>
<dbReference type="InterPro" id="IPR001841">
    <property type="entry name" value="Znf_RING"/>
</dbReference>
<dbReference type="Pfam" id="PF13639">
    <property type="entry name" value="zf-RING_2"/>
    <property type="match status" value="1"/>
</dbReference>
<evidence type="ECO:0000256" key="1">
    <source>
        <dbReference type="ARBA" id="ARBA00022723"/>
    </source>
</evidence>
<dbReference type="EMBL" id="BLLK01000045">
    <property type="protein sequence ID" value="GFH51246.1"/>
    <property type="molecule type" value="Genomic_DNA"/>
</dbReference>
<dbReference type="PANTHER" id="PTHR14155:SF627">
    <property type="entry name" value="OS06G0192800 PROTEIN"/>
    <property type="match status" value="1"/>
</dbReference>
<name>A0AAD3CU78_9STRA</name>
<reference evidence="7 8" key="1">
    <citation type="journal article" date="2021" name="Sci. Rep.">
        <title>The genome of the diatom Chaetoceros tenuissimus carries an ancient integrated fragment of an extant virus.</title>
        <authorList>
            <person name="Hongo Y."/>
            <person name="Kimura K."/>
            <person name="Takaki Y."/>
            <person name="Yoshida Y."/>
            <person name="Baba S."/>
            <person name="Kobayashi G."/>
            <person name="Nagasaki K."/>
            <person name="Hano T."/>
            <person name="Tomaru Y."/>
        </authorList>
    </citation>
    <scope>NUCLEOTIDE SEQUENCE [LARGE SCALE GENOMIC DNA]</scope>
    <source>
        <strain evidence="7 8">NIES-3715</strain>
    </source>
</reference>
<dbReference type="InterPro" id="IPR013083">
    <property type="entry name" value="Znf_RING/FYVE/PHD"/>
</dbReference>
<keyword evidence="1" id="KW-0479">Metal-binding</keyword>
<dbReference type="SUPFAM" id="SSF57850">
    <property type="entry name" value="RING/U-box"/>
    <property type="match status" value="1"/>
</dbReference>
<dbReference type="Gene3D" id="3.30.40.10">
    <property type="entry name" value="Zinc/RING finger domain, C3HC4 (zinc finger)"/>
    <property type="match status" value="1"/>
</dbReference>
<feature type="transmembrane region" description="Helical" evidence="5">
    <location>
        <begin position="6"/>
        <end position="27"/>
    </location>
</feature>
<keyword evidence="5" id="KW-0472">Membrane</keyword>
<evidence type="ECO:0000256" key="3">
    <source>
        <dbReference type="ARBA" id="ARBA00022833"/>
    </source>
</evidence>
<keyword evidence="5" id="KW-0812">Transmembrane</keyword>
<protein>
    <submittedName>
        <fullName evidence="7">Ferric reductase 1</fullName>
    </submittedName>
</protein>
<dbReference type="PROSITE" id="PS50089">
    <property type="entry name" value="ZF_RING_2"/>
    <property type="match status" value="1"/>
</dbReference>
<organism evidence="7 8">
    <name type="scientific">Chaetoceros tenuissimus</name>
    <dbReference type="NCBI Taxonomy" id="426638"/>
    <lineage>
        <taxon>Eukaryota</taxon>
        <taxon>Sar</taxon>
        <taxon>Stramenopiles</taxon>
        <taxon>Ochrophyta</taxon>
        <taxon>Bacillariophyta</taxon>
        <taxon>Coscinodiscophyceae</taxon>
        <taxon>Chaetocerotophycidae</taxon>
        <taxon>Chaetocerotales</taxon>
        <taxon>Chaetocerotaceae</taxon>
        <taxon>Chaetoceros</taxon>
    </lineage>
</organism>
<accession>A0AAD3CU78</accession>
<dbReference type="AlphaFoldDB" id="A0AAD3CU78"/>
<dbReference type="GO" id="GO:0008270">
    <property type="term" value="F:zinc ion binding"/>
    <property type="evidence" value="ECO:0007669"/>
    <property type="project" value="UniProtKB-KW"/>
</dbReference>
<keyword evidence="8" id="KW-1185">Reference proteome</keyword>
<gene>
    <name evidence="7" type="ORF">CTEN210_07722</name>
</gene>
<dbReference type="PANTHER" id="PTHR14155">
    <property type="entry name" value="RING FINGER DOMAIN-CONTAINING"/>
    <property type="match status" value="1"/>
</dbReference>
<keyword evidence="2 4" id="KW-0863">Zinc-finger</keyword>
<evidence type="ECO:0000256" key="4">
    <source>
        <dbReference type="PROSITE-ProRule" id="PRU00175"/>
    </source>
</evidence>
<feature type="domain" description="RING-type" evidence="6">
    <location>
        <begin position="177"/>
        <end position="222"/>
    </location>
</feature>
<evidence type="ECO:0000313" key="7">
    <source>
        <dbReference type="EMBL" id="GFH51246.1"/>
    </source>
</evidence>
<keyword evidence="5" id="KW-1133">Transmembrane helix</keyword>
<keyword evidence="3" id="KW-0862">Zinc</keyword>
<evidence type="ECO:0000256" key="2">
    <source>
        <dbReference type="ARBA" id="ARBA00022771"/>
    </source>
</evidence>
<dbReference type="InterPro" id="IPR053238">
    <property type="entry name" value="RING-H2_zinc_finger"/>
</dbReference>
<dbReference type="CDD" id="cd16448">
    <property type="entry name" value="RING-H2"/>
    <property type="match status" value="1"/>
</dbReference>
<evidence type="ECO:0000256" key="5">
    <source>
        <dbReference type="SAM" id="Phobius"/>
    </source>
</evidence>
<sequence length="250" mass="29278">MSVTGVEVALYGLLSIAVFFVVTLLLFSLDNPMRCISHCCRHLFNPRSWCRRVDQNPAIERRRSSTFGQIILMTRQSRTQQYLRRFQNKSSPTHQLYFSDIKSRDCRMYFILSNIIRKKALQRKEPGSTYVDIKGNILLNPTDLCCVPCSDEEEGVQNKIDLGSSEPMKNQEERPHCTICLDEYKDKDTVVWSNNELCNHHYHIRCIVEWLLDNEGKCPMCREEFILIEGLHYDPVDFNWNDDEGSFQPQ</sequence>
<evidence type="ECO:0000259" key="6">
    <source>
        <dbReference type="PROSITE" id="PS50089"/>
    </source>
</evidence>
<evidence type="ECO:0000313" key="8">
    <source>
        <dbReference type="Proteomes" id="UP001054902"/>
    </source>
</evidence>